<accession>G9XC34</accession>
<evidence type="ECO:0000313" key="3">
    <source>
        <dbReference type="EMBL" id="EHL13003.1"/>
    </source>
</evidence>
<dbReference type="AlphaFoldDB" id="G9X1N0"/>
<reference evidence="3 6" key="1">
    <citation type="submission" date="2011-08" db="EMBL/GenBank/DDBJ databases">
        <title>The Genome Sequence of Eubacteriaceae bacterium ACC19a.</title>
        <authorList>
            <consortium name="The Broad Institute Genome Sequencing Platform"/>
            <person name="Earl A."/>
            <person name="Ward D."/>
            <person name="Feldgarden M."/>
            <person name="Gevers D."/>
            <person name="Sizova M."/>
            <person name="Hazen A."/>
            <person name="Epstein S."/>
            <person name="Young S.K."/>
            <person name="Zeng Q."/>
            <person name="Gargeya S."/>
            <person name="Fitzgerald M."/>
            <person name="Haas B."/>
            <person name="Abouelleil A."/>
            <person name="Alvarado L."/>
            <person name="Arachchi H.M."/>
            <person name="Berlin A."/>
            <person name="Brown A."/>
            <person name="Chapman S.B."/>
            <person name="Chen Z."/>
            <person name="Dunbar C."/>
            <person name="Freedman E."/>
            <person name="Gearin G."/>
            <person name="Gellesch M."/>
            <person name="Goldberg J."/>
            <person name="Griggs A."/>
            <person name="Gujja S."/>
            <person name="Heiman D."/>
            <person name="Howarth C."/>
            <person name="Larson L."/>
            <person name="Lui A."/>
            <person name="MacDonald P.J.P."/>
            <person name="Montmayeur A."/>
            <person name="Murphy C."/>
            <person name="Neiman D."/>
            <person name="Pearson M."/>
            <person name="Priest M."/>
            <person name="Roberts A."/>
            <person name="Saif S."/>
            <person name="Shea T."/>
            <person name="Shenoy N."/>
            <person name="Sisk P."/>
            <person name="Stolte C."/>
            <person name="Sykes S."/>
            <person name="Wortman J."/>
            <person name="Nusbaum C."/>
            <person name="Birren B."/>
        </authorList>
    </citation>
    <scope>NUCLEOTIDE SEQUENCE [LARGE SCALE GENOMIC DNA]</scope>
    <source>
        <strain evidence="3 6">ACC19a</strain>
    </source>
</reference>
<evidence type="ECO:0000256" key="2">
    <source>
        <dbReference type="SAM" id="Coils"/>
    </source>
</evidence>
<feature type="coiled-coil region" evidence="2">
    <location>
        <begin position="66"/>
        <end position="93"/>
    </location>
</feature>
<evidence type="ECO:0000313" key="5">
    <source>
        <dbReference type="Proteomes" id="UP000003379"/>
    </source>
</evidence>
<dbReference type="Proteomes" id="UP000003379">
    <property type="component" value="Unassembled WGS sequence"/>
</dbReference>
<evidence type="ECO:0008006" key="7">
    <source>
        <dbReference type="Google" id="ProtNLM"/>
    </source>
</evidence>
<comment type="similarity">
    <text evidence="1">Belongs to the asp23 family.</text>
</comment>
<sequence length="108" mass="12404">MINTDLGEVKISREVINTIVRLAMSELDSVSNIPKDATKKIHTKLPKVEIENNEVKVNVYVSFYYGTEIKKEVEKLQENIKNSIETMVELKVSAVNVYVYDIMPKEEN</sequence>
<dbReference type="RefSeq" id="WP_009524540.1">
    <property type="nucleotide sequence ID" value="NZ_JBQMYE010000125.1"/>
</dbReference>
<keyword evidence="2" id="KW-0175">Coiled coil</keyword>
<evidence type="ECO:0000256" key="1">
    <source>
        <dbReference type="ARBA" id="ARBA00005721"/>
    </source>
</evidence>
<protein>
    <recommendedName>
        <fullName evidence="7">Asp23 family protein</fullName>
    </recommendedName>
</protein>
<comment type="caution">
    <text evidence="3">The sequence shown here is derived from an EMBL/GenBank/DDBJ whole genome shotgun (WGS) entry which is preliminary data.</text>
</comment>
<proteinExistence type="inferred from homology"/>
<dbReference type="EMBL" id="AFZE01000045">
    <property type="protein sequence ID" value="EHL13003.1"/>
    <property type="molecule type" value="Genomic_DNA"/>
</dbReference>
<organism evidence="3 6">
    <name type="scientific">Peptoanaerobacter stomatis</name>
    <dbReference type="NCBI Taxonomy" id="796937"/>
    <lineage>
        <taxon>Bacteria</taxon>
        <taxon>Bacillati</taxon>
        <taxon>Bacillota</taxon>
        <taxon>Clostridia</taxon>
        <taxon>Peptostreptococcales</taxon>
        <taxon>Filifactoraceae</taxon>
        <taxon>Peptoanaerobacter</taxon>
    </lineage>
</organism>
<name>G9X1N0_9FIRM</name>
<dbReference type="PANTHER" id="PTHR34297">
    <property type="entry name" value="HYPOTHETICAL CYTOSOLIC PROTEIN-RELATED"/>
    <property type="match status" value="1"/>
</dbReference>
<accession>G9X1N0</accession>
<dbReference type="Proteomes" id="UP000006437">
    <property type="component" value="Unassembled WGS sequence"/>
</dbReference>
<dbReference type="STRING" id="796937.HMPREF9630_01506"/>
<dbReference type="PANTHER" id="PTHR34297:SF1">
    <property type="entry name" value="ASP23_GLS24 FAMILY ENVELOPE STRESS RESPONSE PROTEIN"/>
    <property type="match status" value="1"/>
</dbReference>
<dbReference type="Pfam" id="PF03780">
    <property type="entry name" value="Asp23"/>
    <property type="match status" value="1"/>
</dbReference>
<dbReference type="InterPro" id="IPR005531">
    <property type="entry name" value="Asp23"/>
</dbReference>
<dbReference type="BioCyc" id="EBAC796937-HMP:GMGH-303-MONOMER"/>
<reference evidence="4 5" key="2">
    <citation type="submission" date="2011-08" db="EMBL/GenBank/DDBJ databases">
        <title>The Genome Sequence of Eubacteriaceae bacterium CM5.</title>
        <authorList>
            <consortium name="The Broad Institute Genome Sequencing Platform"/>
            <person name="Earl A."/>
            <person name="Ward D."/>
            <person name="Feldgarden M."/>
            <person name="Gevers D."/>
            <person name="Sizova M."/>
            <person name="Hazen A."/>
            <person name="Epstein S."/>
            <person name="Young S.K."/>
            <person name="Zeng Q."/>
            <person name="Gargeya S."/>
            <person name="Fitzgerald M."/>
            <person name="Haas B."/>
            <person name="Abouelleil A."/>
            <person name="Alvarado L."/>
            <person name="Arachchi H.M."/>
            <person name="Berlin A."/>
            <person name="Brown A."/>
            <person name="Chapman S.B."/>
            <person name="Chen Z."/>
            <person name="Dunbar C."/>
            <person name="Freedman E."/>
            <person name="Gearin G."/>
            <person name="Gellesch M."/>
            <person name="Goldberg J."/>
            <person name="Griggs A."/>
            <person name="Gujja S."/>
            <person name="Heiman D."/>
            <person name="Howarth C."/>
            <person name="Larson L."/>
            <person name="Lui A."/>
            <person name="MacDonald P.J.P."/>
            <person name="Montmayeur A."/>
            <person name="Murphy C."/>
            <person name="Neiman D."/>
            <person name="Pearson M."/>
            <person name="Priest M."/>
            <person name="Roberts A."/>
            <person name="Saif S."/>
            <person name="Shea T."/>
            <person name="Shenoy N."/>
            <person name="Sisk P."/>
            <person name="Stolte C."/>
            <person name="Sykes S."/>
            <person name="Wortman J."/>
            <person name="Nusbaum C."/>
            <person name="Birren B."/>
        </authorList>
    </citation>
    <scope>NUCLEOTIDE SEQUENCE [LARGE SCALE GENOMIC DNA]</scope>
    <source>
        <strain evidence="4 5">CM5</strain>
    </source>
</reference>
<evidence type="ECO:0000313" key="6">
    <source>
        <dbReference type="Proteomes" id="UP000006437"/>
    </source>
</evidence>
<dbReference type="HOGENOM" id="CLU_113198_4_1_9"/>
<evidence type="ECO:0000313" key="4">
    <source>
        <dbReference type="EMBL" id="EHL19521.1"/>
    </source>
</evidence>
<dbReference type="EMBL" id="AFZG01000019">
    <property type="protein sequence ID" value="EHL19521.1"/>
    <property type="molecule type" value="Genomic_DNA"/>
</dbReference>
<gene>
    <name evidence="4" type="ORF">HMPREF9628_00242</name>
    <name evidence="3" type="ORF">HMPREF9629_00303</name>
</gene>